<keyword evidence="1" id="KW-0472">Membrane</keyword>
<protein>
    <submittedName>
        <fullName evidence="2">Uncharacterized protein</fullName>
    </submittedName>
</protein>
<dbReference type="STRING" id="1798515.A3B35_03700"/>
<organism evidence="2 3">
    <name type="scientific">Candidatus Kaiserbacteria bacterium RIFCSPLOWO2_01_FULL_54_24</name>
    <dbReference type="NCBI Taxonomy" id="1798515"/>
    <lineage>
        <taxon>Bacteria</taxon>
        <taxon>Candidatus Kaiseribacteriota</taxon>
    </lineage>
</organism>
<proteinExistence type="predicted"/>
<dbReference type="EMBL" id="MFMC01000010">
    <property type="protein sequence ID" value="OGG77713.1"/>
    <property type="molecule type" value="Genomic_DNA"/>
</dbReference>
<feature type="transmembrane region" description="Helical" evidence="1">
    <location>
        <begin position="12"/>
        <end position="30"/>
    </location>
</feature>
<comment type="caution">
    <text evidence="2">The sequence shown here is derived from an EMBL/GenBank/DDBJ whole genome shotgun (WGS) entry which is preliminary data.</text>
</comment>
<keyword evidence="1" id="KW-0812">Transmembrane</keyword>
<sequence>MTLSWSGRRQLLYTTVGAVVLAVLLLYVYVQYFTNAPTCFDGKFNSDERGVDCGGACALFCAADTRAPVVLWSRAFEVAANTYTAAAYVQNPNPGAAARNVAYSFQLFDDKNLLVTERVGTINIPPLQTVPFIDPNINVGNRTVTKAIFSFSANPVWTKVGSLPALRATEQYLAPDASQLRATILNDSIEDARKVTVAAVLFDNKGIARAASKSLLSAVPRKGSAPVVFTWSGGVQNIVRAEITILPSF</sequence>
<keyword evidence="1" id="KW-1133">Transmembrane helix</keyword>
<reference evidence="2 3" key="1">
    <citation type="journal article" date="2016" name="Nat. Commun.">
        <title>Thousands of microbial genomes shed light on interconnected biogeochemical processes in an aquifer system.</title>
        <authorList>
            <person name="Anantharaman K."/>
            <person name="Brown C.T."/>
            <person name="Hug L.A."/>
            <person name="Sharon I."/>
            <person name="Castelle C.J."/>
            <person name="Probst A.J."/>
            <person name="Thomas B.C."/>
            <person name="Singh A."/>
            <person name="Wilkins M.J."/>
            <person name="Karaoz U."/>
            <person name="Brodie E.L."/>
            <person name="Williams K.H."/>
            <person name="Hubbard S.S."/>
            <person name="Banfield J.F."/>
        </authorList>
    </citation>
    <scope>NUCLEOTIDE SEQUENCE [LARGE SCALE GENOMIC DNA]</scope>
</reference>
<accession>A0A1F6EVW6</accession>
<gene>
    <name evidence="2" type="ORF">A3B35_03700</name>
</gene>
<dbReference type="Proteomes" id="UP000177215">
    <property type="component" value="Unassembled WGS sequence"/>
</dbReference>
<evidence type="ECO:0000256" key="1">
    <source>
        <dbReference type="SAM" id="Phobius"/>
    </source>
</evidence>
<evidence type="ECO:0000313" key="2">
    <source>
        <dbReference type="EMBL" id="OGG77713.1"/>
    </source>
</evidence>
<name>A0A1F6EVW6_9BACT</name>
<evidence type="ECO:0000313" key="3">
    <source>
        <dbReference type="Proteomes" id="UP000177215"/>
    </source>
</evidence>
<dbReference type="AlphaFoldDB" id="A0A1F6EVW6"/>